<dbReference type="PANTHER" id="PTHR45717:SF57">
    <property type="entry name" value="PENTACOTRIPEPTIDE-REPEAT REGION OF PRORP DOMAIN-CONTAINING PROTEIN"/>
    <property type="match status" value="1"/>
</dbReference>
<accession>A0A9J5WWD3</accession>
<name>A0A9J5WWD3_SOLCO</name>
<dbReference type="NCBIfam" id="TIGR00756">
    <property type="entry name" value="PPR"/>
    <property type="match status" value="1"/>
</dbReference>
<comment type="caution">
    <text evidence="2">The sequence shown here is derived from an EMBL/GenBank/DDBJ whole genome shotgun (WGS) entry which is preliminary data.</text>
</comment>
<evidence type="ECO:0000313" key="2">
    <source>
        <dbReference type="EMBL" id="KAG5579288.1"/>
    </source>
</evidence>
<dbReference type="OrthoDB" id="1742475at2759"/>
<dbReference type="PANTHER" id="PTHR45717">
    <property type="entry name" value="OS12G0527900 PROTEIN"/>
    <property type="match status" value="1"/>
</dbReference>
<organism evidence="2 3">
    <name type="scientific">Solanum commersonii</name>
    <name type="common">Commerson's wild potato</name>
    <name type="synonym">Commerson's nightshade</name>
    <dbReference type="NCBI Taxonomy" id="4109"/>
    <lineage>
        <taxon>Eukaryota</taxon>
        <taxon>Viridiplantae</taxon>
        <taxon>Streptophyta</taxon>
        <taxon>Embryophyta</taxon>
        <taxon>Tracheophyta</taxon>
        <taxon>Spermatophyta</taxon>
        <taxon>Magnoliopsida</taxon>
        <taxon>eudicotyledons</taxon>
        <taxon>Gunneridae</taxon>
        <taxon>Pentapetalae</taxon>
        <taxon>asterids</taxon>
        <taxon>lamiids</taxon>
        <taxon>Solanales</taxon>
        <taxon>Solanaceae</taxon>
        <taxon>Solanoideae</taxon>
        <taxon>Solaneae</taxon>
        <taxon>Solanum</taxon>
    </lineage>
</organism>
<sequence>MKLLFSILRNSNSISNHLYRPINGDSLYRRISPLGDPNESIVPVLDQWIKERKHVVKKELQYMIKSLKDYRRYKHALELNLNSIPQQFKGFQTYSALVNCYGREKSVEKAHNPSCKK</sequence>
<dbReference type="EMBL" id="JACXVP010000010">
    <property type="protein sequence ID" value="KAG5579288.1"/>
    <property type="molecule type" value="Genomic_DNA"/>
</dbReference>
<keyword evidence="3" id="KW-1185">Reference proteome</keyword>
<dbReference type="Proteomes" id="UP000824120">
    <property type="component" value="Chromosome 10"/>
</dbReference>
<comment type="similarity">
    <text evidence="1">Belongs to the PPR family. P subfamily.</text>
</comment>
<dbReference type="GO" id="GO:0005739">
    <property type="term" value="C:mitochondrion"/>
    <property type="evidence" value="ECO:0007669"/>
    <property type="project" value="TreeGrafter"/>
</dbReference>
<dbReference type="AlphaFoldDB" id="A0A9J5WWD3"/>
<gene>
    <name evidence="2" type="ORF">H5410_049915</name>
</gene>
<proteinExistence type="inferred from homology"/>
<dbReference type="InterPro" id="IPR002885">
    <property type="entry name" value="PPR_rpt"/>
</dbReference>
<evidence type="ECO:0000256" key="1">
    <source>
        <dbReference type="ARBA" id="ARBA00007626"/>
    </source>
</evidence>
<evidence type="ECO:0000313" key="3">
    <source>
        <dbReference type="Proteomes" id="UP000824120"/>
    </source>
</evidence>
<protein>
    <submittedName>
        <fullName evidence="2">Uncharacterized protein</fullName>
    </submittedName>
</protein>
<reference evidence="2 3" key="1">
    <citation type="submission" date="2020-09" db="EMBL/GenBank/DDBJ databases">
        <title>De no assembly of potato wild relative species, Solanum commersonii.</title>
        <authorList>
            <person name="Cho K."/>
        </authorList>
    </citation>
    <scope>NUCLEOTIDE SEQUENCE [LARGE SCALE GENOMIC DNA]</scope>
    <source>
        <strain evidence="2">LZ3.2</strain>
        <tissue evidence="2">Leaf</tissue>
    </source>
</reference>